<dbReference type="AlphaFoldDB" id="A0A2X0I8Z2"/>
<keyword evidence="4" id="KW-1185">Reference proteome</keyword>
<feature type="transmembrane region" description="Helical" evidence="1">
    <location>
        <begin position="58"/>
        <end position="75"/>
    </location>
</feature>
<dbReference type="Gene3D" id="3.60.10.10">
    <property type="entry name" value="Endonuclease/exonuclease/phosphatase"/>
    <property type="match status" value="1"/>
</dbReference>
<evidence type="ECO:0000259" key="2">
    <source>
        <dbReference type="Pfam" id="PF03372"/>
    </source>
</evidence>
<dbReference type="Pfam" id="PF03372">
    <property type="entry name" value="Exo_endo_phos"/>
    <property type="match status" value="1"/>
</dbReference>
<dbReference type="OrthoDB" id="4316587at2"/>
<sequence>MLRGLRGHHWRGRDRKGRSTWHRGWILAALALLLAGVLALHRQIPDTLGNFGSLIETFLPWFGLAVPVLLVLALLRRSATALVALVVPAVIWAVLFGPLLPDKSGGSYDFTAVQHNISADNTSVASTMQTLMRADPDVISMEEITGPALPVIEQQLDGTYRYHVVEGTVGLWSKYPLTATGPVDIKIGWTRALRATVQTPHGDVAVYVAHMPSVRVHFDGGFTANQRNHSAEALGEAISREQLKRVLLLGDMNGTMNDRALAPITMQLRSAQGSAGAGFGFSWPAAFPSTRIDQIMSRGITPTAAWTLPQTGSDHLPIGAHFQL</sequence>
<protein>
    <recommendedName>
        <fullName evidence="2">Endonuclease/exonuclease/phosphatase domain-containing protein</fullName>
    </recommendedName>
</protein>
<dbReference type="Proteomes" id="UP000248889">
    <property type="component" value="Unassembled WGS sequence"/>
</dbReference>
<organism evidence="3 4">
    <name type="scientific">Streptacidiphilus pinicola</name>
    <dbReference type="NCBI Taxonomy" id="2219663"/>
    <lineage>
        <taxon>Bacteria</taxon>
        <taxon>Bacillati</taxon>
        <taxon>Actinomycetota</taxon>
        <taxon>Actinomycetes</taxon>
        <taxon>Kitasatosporales</taxon>
        <taxon>Streptomycetaceae</taxon>
        <taxon>Streptacidiphilus</taxon>
    </lineage>
</organism>
<name>A0A2X0I8Z2_9ACTN</name>
<reference evidence="3 4" key="1">
    <citation type="submission" date="2018-06" db="EMBL/GenBank/DDBJ databases">
        <title>Streptacidiphilus pinicola sp. nov., isolated from pine grove soil.</title>
        <authorList>
            <person name="Roh S.G."/>
            <person name="Park S."/>
            <person name="Kim M.-K."/>
            <person name="Yun B.-R."/>
            <person name="Park J."/>
            <person name="Kim M.J."/>
            <person name="Kim Y.S."/>
            <person name="Kim S.B."/>
        </authorList>
    </citation>
    <scope>NUCLEOTIDE SEQUENCE [LARGE SCALE GENOMIC DNA]</scope>
    <source>
        <strain evidence="3 4">MMS16-CNU450</strain>
    </source>
</reference>
<dbReference type="GO" id="GO:0003824">
    <property type="term" value="F:catalytic activity"/>
    <property type="evidence" value="ECO:0007669"/>
    <property type="project" value="InterPro"/>
</dbReference>
<proteinExistence type="predicted"/>
<evidence type="ECO:0000256" key="1">
    <source>
        <dbReference type="SAM" id="Phobius"/>
    </source>
</evidence>
<dbReference type="InterPro" id="IPR005135">
    <property type="entry name" value="Endo/exonuclease/phosphatase"/>
</dbReference>
<accession>A0A2X0I8Z2</accession>
<keyword evidence="1" id="KW-0472">Membrane</keyword>
<feature type="domain" description="Endonuclease/exonuclease/phosphatase" evidence="2">
    <location>
        <begin position="114"/>
        <end position="315"/>
    </location>
</feature>
<dbReference type="EMBL" id="QKYN01000162">
    <property type="protein sequence ID" value="RAG81374.1"/>
    <property type="molecule type" value="Genomic_DNA"/>
</dbReference>
<dbReference type="RefSeq" id="WP_111506958.1">
    <property type="nucleotide sequence ID" value="NZ_QKYN01000162.1"/>
</dbReference>
<comment type="caution">
    <text evidence="3">The sequence shown here is derived from an EMBL/GenBank/DDBJ whole genome shotgun (WGS) entry which is preliminary data.</text>
</comment>
<feature type="transmembrane region" description="Helical" evidence="1">
    <location>
        <begin position="82"/>
        <end position="100"/>
    </location>
</feature>
<keyword evidence="1" id="KW-1133">Transmembrane helix</keyword>
<dbReference type="SUPFAM" id="SSF56219">
    <property type="entry name" value="DNase I-like"/>
    <property type="match status" value="1"/>
</dbReference>
<evidence type="ECO:0000313" key="4">
    <source>
        <dbReference type="Proteomes" id="UP000248889"/>
    </source>
</evidence>
<gene>
    <name evidence="3" type="ORF">DN069_33155</name>
</gene>
<dbReference type="InterPro" id="IPR036691">
    <property type="entry name" value="Endo/exonu/phosph_ase_sf"/>
</dbReference>
<evidence type="ECO:0000313" key="3">
    <source>
        <dbReference type="EMBL" id="RAG81374.1"/>
    </source>
</evidence>
<keyword evidence="1" id="KW-0812">Transmembrane</keyword>